<feature type="domain" description="PpiC" evidence="2">
    <location>
        <begin position="117"/>
        <end position="238"/>
    </location>
</feature>
<feature type="region of interest" description="Disordered" evidence="1">
    <location>
        <begin position="285"/>
        <end position="336"/>
    </location>
</feature>
<sequence length="336" mass="37160">MWATTVLLATTFALTGCGGGEEKNDPTQVAARVNGQDVTVHQLNFRLQQARLRPEDTEEASKVFLNQLIDQELVVQKALDQKLDKTPRVLQALEAARREVLARAYVEQVTANPLRPQENQIKQYYQDHPELFSKRQIYLLQEFVLPNVPQEKIEEVRRQALSAKSPSEFANWVKSSDLRANSSAAQRPAEQIPMDLLTKLAALGDGSALVVQDKGPAMRILFRSASRPDPVDFERARPAVEQFLVNMARRDTLNNDLRLLRESAKVEYQGKFSGMKFQVESASSPASGVTLQPTTEAASQVQLSNPTTGGTTVSLPGQTSPSIQVSLPDVASQPQK</sequence>
<dbReference type="InterPro" id="IPR014274">
    <property type="entry name" value="PPIase_EpsD"/>
</dbReference>
<dbReference type="Pfam" id="PF13145">
    <property type="entry name" value="Rotamase_2"/>
    <property type="match status" value="1"/>
</dbReference>
<evidence type="ECO:0000259" key="2">
    <source>
        <dbReference type="Pfam" id="PF13145"/>
    </source>
</evidence>
<dbReference type="InterPro" id="IPR000297">
    <property type="entry name" value="PPIase_PpiC"/>
</dbReference>
<dbReference type="Pfam" id="PF13624">
    <property type="entry name" value="SurA_N_3"/>
    <property type="match status" value="1"/>
</dbReference>
<dbReference type="GO" id="GO:0003755">
    <property type="term" value="F:peptidyl-prolyl cis-trans isomerase activity"/>
    <property type="evidence" value="ECO:0007669"/>
    <property type="project" value="InterPro"/>
</dbReference>
<dbReference type="Proteomes" id="UP000199729">
    <property type="component" value="Chromosome"/>
</dbReference>
<proteinExistence type="predicted"/>
<dbReference type="EMBL" id="CP022423">
    <property type="protein sequence ID" value="ASM76475.1"/>
    <property type="molecule type" value="Genomic_DNA"/>
</dbReference>
<name>A0A221KBW8_VITFI</name>
<gene>
    <name evidence="3" type="ORF">VITFI_CDS0696</name>
</gene>
<protein>
    <submittedName>
        <fullName evidence="3">Peptidylprolyl isomerase</fullName>
    </submittedName>
</protein>
<keyword evidence="4" id="KW-1185">Reference proteome</keyword>
<dbReference type="InterPro" id="IPR027304">
    <property type="entry name" value="Trigger_fact/SurA_dom_sf"/>
</dbReference>
<accession>A0A221KBW8</accession>
<feature type="compositionally biased region" description="Polar residues" evidence="1">
    <location>
        <begin position="285"/>
        <end position="325"/>
    </location>
</feature>
<dbReference type="KEGG" id="vff:VITFI_CDS0696"/>
<evidence type="ECO:0000313" key="4">
    <source>
        <dbReference type="Proteomes" id="UP000199729"/>
    </source>
</evidence>
<organism evidence="3 4">
    <name type="scientific">Vitreoscilla filiformis</name>
    <dbReference type="NCBI Taxonomy" id="63"/>
    <lineage>
        <taxon>Bacteria</taxon>
        <taxon>Pseudomonadati</taxon>
        <taxon>Pseudomonadota</taxon>
        <taxon>Betaproteobacteria</taxon>
        <taxon>Neisseriales</taxon>
        <taxon>Neisseriaceae</taxon>
        <taxon>Vitreoscilla</taxon>
    </lineage>
</organism>
<dbReference type="NCBIfam" id="TIGR02925">
    <property type="entry name" value="cis_trans_EpsD"/>
    <property type="match status" value="1"/>
</dbReference>
<dbReference type="Gene3D" id="1.10.8.1040">
    <property type="match status" value="1"/>
</dbReference>
<evidence type="ECO:0000256" key="1">
    <source>
        <dbReference type="SAM" id="MobiDB-lite"/>
    </source>
</evidence>
<dbReference type="AlphaFoldDB" id="A0A221KBW8"/>
<evidence type="ECO:0000313" key="3">
    <source>
        <dbReference type="EMBL" id="ASM76475.1"/>
    </source>
</evidence>
<reference evidence="3 4" key="1">
    <citation type="submission" date="2017-07" db="EMBL/GenBank/DDBJ databases">
        <title>Complete Genome Sequence of the cosmetic ferment Vitreoscilla filiformis (ATCC15551).</title>
        <authorList>
            <person name="Contreras S."/>
            <person name="Sagory-Zalkind P."/>
            <person name="Blanquart H."/>
            <person name="Iltis A."/>
            <person name="Morand S.C."/>
        </authorList>
    </citation>
    <scope>NUCLEOTIDE SEQUENCE [LARGE SCALE GENOMIC DNA]</scope>
    <source>
        <strain evidence="3 4">ATCC 15551</strain>
    </source>
</reference>
<keyword evidence="3" id="KW-0413">Isomerase</keyword>
<dbReference type="SUPFAM" id="SSF109998">
    <property type="entry name" value="Triger factor/SurA peptide-binding domain-like"/>
    <property type="match status" value="1"/>
</dbReference>